<feature type="transmembrane region" description="Helical" evidence="2">
    <location>
        <begin position="97"/>
        <end position="118"/>
    </location>
</feature>
<keyword evidence="2" id="KW-1133">Transmembrane helix</keyword>
<dbReference type="Proteomes" id="UP001166947">
    <property type="component" value="Unassembled WGS sequence"/>
</dbReference>
<dbReference type="SUPFAM" id="SSF89069">
    <property type="entry name" value="N-terminal, cytoplasmic domain of anti-sigmaE factor RseA"/>
    <property type="match status" value="1"/>
</dbReference>
<evidence type="ECO:0000259" key="3">
    <source>
        <dbReference type="Pfam" id="PF03872"/>
    </source>
</evidence>
<dbReference type="InterPro" id="IPR005572">
    <property type="entry name" value="Anti-sigma_E_RseA_N"/>
</dbReference>
<evidence type="ECO:0000313" key="5">
    <source>
        <dbReference type="Proteomes" id="UP001166947"/>
    </source>
</evidence>
<name>A0ABT2FCW9_9NEIS</name>
<dbReference type="EMBL" id="JANUXW010000002">
    <property type="protein sequence ID" value="MCS4533400.1"/>
    <property type="molecule type" value="Genomic_DNA"/>
</dbReference>
<reference evidence="4" key="1">
    <citation type="submission" date="2022-08" db="EMBL/GenBank/DDBJ databases">
        <authorList>
            <person name="Volokhov D.V."/>
            <person name="Furtak V.A."/>
            <person name="Zagorodnyaya T.A."/>
        </authorList>
    </citation>
    <scope>NUCLEOTIDE SEQUENCE</scope>
    <source>
        <strain evidence="4">CSL10203-ORH2</strain>
    </source>
</reference>
<dbReference type="RefSeq" id="WP_259291200.1">
    <property type="nucleotide sequence ID" value="NZ_JANUXW010000002.1"/>
</dbReference>
<feature type="domain" description="Anti sigma-E protein RseA N-terminal" evidence="3">
    <location>
        <begin position="8"/>
        <end position="52"/>
    </location>
</feature>
<evidence type="ECO:0000313" key="4">
    <source>
        <dbReference type="EMBL" id="MCS4533400.1"/>
    </source>
</evidence>
<protein>
    <submittedName>
        <fullName evidence="4">Sigma-E factor negative regulatory protein</fullName>
    </submittedName>
</protein>
<evidence type="ECO:0000256" key="1">
    <source>
        <dbReference type="SAM" id="MobiDB-lite"/>
    </source>
</evidence>
<comment type="caution">
    <text evidence="4">The sequence shown here is derived from an EMBL/GenBank/DDBJ whole genome shotgun (WGS) entry which is preliminary data.</text>
</comment>
<keyword evidence="2" id="KW-0472">Membrane</keyword>
<feature type="compositionally biased region" description="Polar residues" evidence="1">
    <location>
        <begin position="173"/>
        <end position="182"/>
    </location>
</feature>
<sequence length="201" mass="21564">MNQNKDFEFVSAAMDDDDLSDEMLDKLLSDSEAQQKWHEYHVIGDYMRYAKSVSGAGANTNDMATEKHIAANHMNNGKSQHIHKPEMIENKAAANQAFYGFAVVASVLAVAVGVWQFWPSSRIDSGAAVVQKNAPADNLGEGIVPVGSQSDSAKTDPVANAEAQGAVVPNAARENQTNTVEKQSAVRVEKIPGQSASDSMN</sequence>
<dbReference type="CDD" id="cd16328">
    <property type="entry name" value="RseA_N"/>
    <property type="match status" value="1"/>
</dbReference>
<evidence type="ECO:0000256" key="2">
    <source>
        <dbReference type="SAM" id="Phobius"/>
    </source>
</evidence>
<keyword evidence="2" id="KW-0812">Transmembrane</keyword>
<organism evidence="4 5">
    <name type="scientific">Neisseria montereyensis</name>
    <dbReference type="NCBI Taxonomy" id="2973938"/>
    <lineage>
        <taxon>Bacteria</taxon>
        <taxon>Pseudomonadati</taxon>
        <taxon>Pseudomonadota</taxon>
        <taxon>Betaproteobacteria</taxon>
        <taxon>Neisseriales</taxon>
        <taxon>Neisseriaceae</taxon>
        <taxon>Neisseria</taxon>
    </lineage>
</organism>
<feature type="region of interest" description="Disordered" evidence="1">
    <location>
        <begin position="170"/>
        <end position="201"/>
    </location>
</feature>
<accession>A0ABT2FCW9</accession>
<gene>
    <name evidence="4" type="ORF">NXS09_03680</name>
</gene>
<dbReference type="Gene3D" id="1.10.10.880">
    <property type="entry name" value="Anti sigma-E protein RseA, N-terminal domain"/>
    <property type="match status" value="1"/>
</dbReference>
<dbReference type="InterPro" id="IPR036147">
    <property type="entry name" value="Anti-sigma_E_RseA_N_sf"/>
</dbReference>
<reference evidence="4" key="2">
    <citation type="journal article" date="2023" name="Curr. Microbiol.">
        <title>Neisseria montereyensis sp. nov., Isolated from Oropharynx of California Sea Lion (Zalophus californianus): Genomic, Phylogenetic, and Phenotypic Study.</title>
        <authorList>
            <person name="Volokhov D.V."/>
            <person name="Zagorodnyaya T.A."/>
            <person name="Furtak V.A."/>
            <person name="Nattanmai G."/>
            <person name="Randall L."/>
            <person name="Jose S."/>
            <person name="Gao Y."/>
            <person name="Gulland F.M."/>
            <person name="Eisenberg T."/>
            <person name="Delmonte P."/>
            <person name="Blom J."/>
            <person name="Mitchell K.K."/>
        </authorList>
    </citation>
    <scope>NUCLEOTIDE SEQUENCE</scope>
    <source>
        <strain evidence="4">CSL10203-ORH2</strain>
    </source>
</reference>
<keyword evidence="5" id="KW-1185">Reference proteome</keyword>
<proteinExistence type="predicted"/>
<dbReference type="Pfam" id="PF03872">
    <property type="entry name" value="RseA_N"/>
    <property type="match status" value="1"/>
</dbReference>